<dbReference type="PANTHER" id="PTHR30313:SF2">
    <property type="entry name" value="DNA PRIMASE"/>
    <property type="match status" value="1"/>
</dbReference>
<keyword evidence="4 12" id="KW-0548">Nucleotidyltransferase</keyword>
<dbReference type="AlphaFoldDB" id="A0A9D2BZL4"/>
<dbReference type="SUPFAM" id="SSF48024">
    <property type="entry name" value="N-terminal domain of DnaB helicase"/>
    <property type="match status" value="1"/>
</dbReference>
<dbReference type="SMART" id="SM00493">
    <property type="entry name" value="TOPRIM"/>
    <property type="match status" value="1"/>
</dbReference>
<keyword evidence="2 12" id="KW-0639">Primosome</keyword>
<keyword evidence="11 12" id="KW-0804">Transcription</keyword>
<dbReference type="InterPro" id="IPR002694">
    <property type="entry name" value="Znf_CHC2"/>
</dbReference>
<dbReference type="GO" id="GO:0003677">
    <property type="term" value="F:DNA binding"/>
    <property type="evidence" value="ECO:0007669"/>
    <property type="project" value="UniProtKB-KW"/>
</dbReference>
<evidence type="ECO:0000256" key="9">
    <source>
        <dbReference type="ARBA" id="ARBA00022842"/>
    </source>
</evidence>
<dbReference type="Gene3D" id="3.90.980.10">
    <property type="entry name" value="DNA primase, catalytic core, N-terminal domain"/>
    <property type="match status" value="1"/>
</dbReference>
<dbReference type="Pfam" id="PF00772">
    <property type="entry name" value="DnaB"/>
    <property type="match status" value="1"/>
</dbReference>
<dbReference type="Gene3D" id="3.90.580.10">
    <property type="entry name" value="Zinc finger, CHC2-type domain"/>
    <property type="match status" value="1"/>
</dbReference>
<dbReference type="Pfam" id="PF10410">
    <property type="entry name" value="DnaB_bind"/>
    <property type="match status" value="1"/>
</dbReference>
<keyword evidence="6 12" id="KW-0479">Metal-binding</keyword>
<keyword evidence="5 12" id="KW-0235">DNA replication</keyword>
<evidence type="ECO:0000256" key="6">
    <source>
        <dbReference type="ARBA" id="ARBA00022723"/>
    </source>
</evidence>
<feature type="domain" description="Toprim" evidence="15">
    <location>
        <begin position="253"/>
        <end position="334"/>
    </location>
</feature>
<dbReference type="GO" id="GO:1990077">
    <property type="term" value="C:primosome complex"/>
    <property type="evidence" value="ECO:0007669"/>
    <property type="project" value="UniProtKB-KW"/>
</dbReference>
<evidence type="ECO:0000313" key="16">
    <source>
        <dbReference type="EMBL" id="HIY21963.1"/>
    </source>
</evidence>
<comment type="function">
    <text evidence="12 13">RNA polymerase that catalyzes the synthesis of short RNA molecules used as primers for DNA polymerase during DNA replication.</text>
</comment>
<dbReference type="InterPro" id="IPR006171">
    <property type="entry name" value="TOPRIM_dom"/>
</dbReference>
<dbReference type="NCBIfam" id="TIGR01391">
    <property type="entry name" value="dnaG"/>
    <property type="match status" value="1"/>
</dbReference>
<evidence type="ECO:0000256" key="13">
    <source>
        <dbReference type="PIRNR" id="PIRNR002811"/>
    </source>
</evidence>
<organism evidence="16 17">
    <name type="scientific">Candidatus Flavonifractor merdigallinarum</name>
    <dbReference type="NCBI Taxonomy" id="2838589"/>
    <lineage>
        <taxon>Bacteria</taxon>
        <taxon>Bacillati</taxon>
        <taxon>Bacillota</taxon>
        <taxon>Clostridia</taxon>
        <taxon>Eubacteriales</taxon>
        <taxon>Oscillospiraceae</taxon>
        <taxon>Flavonifractor</taxon>
    </lineage>
</organism>
<keyword evidence="10 12" id="KW-0238">DNA-binding</keyword>
<dbReference type="InterPro" id="IPR007693">
    <property type="entry name" value="DNA_helicase_DnaB-like_N"/>
</dbReference>
<dbReference type="GO" id="GO:0006269">
    <property type="term" value="P:DNA replication, synthesis of primer"/>
    <property type="evidence" value="ECO:0007669"/>
    <property type="project" value="UniProtKB-UniRule"/>
</dbReference>
<dbReference type="EMBL" id="DXDX01000158">
    <property type="protein sequence ID" value="HIY21963.1"/>
    <property type="molecule type" value="Genomic_DNA"/>
</dbReference>
<dbReference type="InterPro" id="IPR036977">
    <property type="entry name" value="DNA_primase_Znf_CHC2"/>
</dbReference>
<dbReference type="Gene3D" id="3.40.1360.10">
    <property type="match status" value="1"/>
</dbReference>
<dbReference type="SUPFAM" id="SSF56731">
    <property type="entry name" value="DNA primase core"/>
    <property type="match status" value="1"/>
</dbReference>
<dbReference type="GO" id="GO:0000428">
    <property type="term" value="C:DNA-directed RNA polymerase complex"/>
    <property type="evidence" value="ECO:0007669"/>
    <property type="project" value="UniProtKB-KW"/>
</dbReference>
<dbReference type="SMART" id="SM00400">
    <property type="entry name" value="ZnF_CHCC"/>
    <property type="match status" value="1"/>
</dbReference>
<dbReference type="PROSITE" id="PS50880">
    <property type="entry name" value="TOPRIM"/>
    <property type="match status" value="1"/>
</dbReference>
<proteinExistence type="inferred from homology"/>
<feature type="zinc finger region" description="CHC2-type" evidence="12 14">
    <location>
        <begin position="38"/>
        <end position="62"/>
    </location>
</feature>
<comment type="cofactor">
    <cofactor evidence="12 13 14">
        <name>Zn(2+)</name>
        <dbReference type="ChEBI" id="CHEBI:29105"/>
    </cofactor>
    <text evidence="12 13 14">Binds 1 zinc ion per monomer.</text>
</comment>
<dbReference type="InterPro" id="IPR034151">
    <property type="entry name" value="TOPRIM_DnaG_bac"/>
</dbReference>
<dbReference type="Pfam" id="PF13155">
    <property type="entry name" value="Toprim_2"/>
    <property type="match status" value="1"/>
</dbReference>
<dbReference type="SUPFAM" id="SSF57783">
    <property type="entry name" value="Zinc beta-ribbon"/>
    <property type="match status" value="1"/>
</dbReference>
<evidence type="ECO:0000259" key="15">
    <source>
        <dbReference type="PROSITE" id="PS50880"/>
    </source>
</evidence>
<keyword evidence="7 12" id="KW-0863">Zinc-finger</keyword>
<evidence type="ECO:0000256" key="8">
    <source>
        <dbReference type="ARBA" id="ARBA00022833"/>
    </source>
</evidence>
<dbReference type="Pfam" id="PF08275">
    <property type="entry name" value="DNAG_N"/>
    <property type="match status" value="1"/>
</dbReference>
<dbReference type="GO" id="GO:0005524">
    <property type="term" value="F:ATP binding"/>
    <property type="evidence" value="ECO:0007669"/>
    <property type="project" value="InterPro"/>
</dbReference>
<dbReference type="FunFam" id="3.90.580.10:FF:000001">
    <property type="entry name" value="DNA primase"/>
    <property type="match status" value="1"/>
</dbReference>
<dbReference type="PANTHER" id="PTHR30313">
    <property type="entry name" value="DNA PRIMASE"/>
    <property type="match status" value="1"/>
</dbReference>
<evidence type="ECO:0000256" key="3">
    <source>
        <dbReference type="ARBA" id="ARBA00022679"/>
    </source>
</evidence>
<comment type="domain">
    <text evidence="12">Contains an N-terminal zinc-binding domain, a central core domain that contains the primase activity, and a C-terminal DnaB-binding domain.</text>
</comment>
<comment type="similarity">
    <text evidence="12 13">Belongs to the DnaG primase family.</text>
</comment>
<dbReference type="Proteomes" id="UP000823868">
    <property type="component" value="Unassembled WGS sequence"/>
</dbReference>
<dbReference type="FunFam" id="3.90.980.10:FF:000001">
    <property type="entry name" value="DNA primase"/>
    <property type="match status" value="1"/>
</dbReference>
<reference evidence="16" key="2">
    <citation type="submission" date="2021-04" db="EMBL/GenBank/DDBJ databases">
        <authorList>
            <person name="Gilroy R."/>
        </authorList>
    </citation>
    <scope>NUCLEOTIDE SEQUENCE</scope>
    <source>
        <strain evidence="16">ChiBcec16_6824</strain>
    </source>
</reference>
<name>A0A9D2BZL4_9FIRM</name>
<dbReference type="InterPro" id="IPR036185">
    <property type="entry name" value="DNA_heli_DnaB-like_N_sf"/>
</dbReference>
<keyword evidence="8 12" id="KW-0862">Zinc</keyword>
<protein>
    <recommendedName>
        <fullName evidence="12 13">DNA primase</fullName>
        <ecNumber evidence="12">2.7.7.101</ecNumber>
    </recommendedName>
</protein>
<evidence type="ECO:0000256" key="2">
    <source>
        <dbReference type="ARBA" id="ARBA00022515"/>
    </source>
</evidence>
<evidence type="ECO:0000256" key="11">
    <source>
        <dbReference type="ARBA" id="ARBA00023163"/>
    </source>
</evidence>
<evidence type="ECO:0000256" key="12">
    <source>
        <dbReference type="HAMAP-Rule" id="MF_00974"/>
    </source>
</evidence>
<dbReference type="InterPro" id="IPR037068">
    <property type="entry name" value="DNA_primase_core_N_sf"/>
</dbReference>
<dbReference type="Gene3D" id="1.10.860.10">
    <property type="entry name" value="DNAb Helicase, Chain A"/>
    <property type="match status" value="1"/>
</dbReference>
<evidence type="ECO:0000313" key="17">
    <source>
        <dbReference type="Proteomes" id="UP000823868"/>
    </source>
</evidence>
<dbReference type="Pfam" id="PF01807">
    <property type="entry name" value="Zn_ribbon_DnaG"/>
    <property type="match status" value="1"/>
</dbReference>
<comment type="subunit">
    <text evidence="12">Monomer. Interacts with DnaB.</text>
</comment>
<dbReference type="InterPro" id="IPR013264">
    <property type="entry name" value="DNAG_N"/>
</dbReference>
<dbReference type="CDD" id="cd03364">
    <property type="entry name" value="TOPRIM_DnaG_primases"/>
    <property type="match status" value="1"/>
</dbReference>
<dbReference type="EC" id="2.7.7.101" evidence="12"/>
<dbReference type="InterPro" id="IPR030846">
    <property type="entry name" value="DnaG_bac"/>
</dbReference>
<reference evidence="16" key="1">
    <citation type="journal article" date="2021" name="PeerJ">
        <title>Extensive microbial diversity within the chicken gut microbiome revealed by metagenomics and culture.</title>
        <authorList>
            <person name="Gilroy R."/>
            <person name="Ravi A."/>
            <person name="Getino M."/>
            <person name="Pursley I."/>
            <person name="Horton D.L."/>
            <person name="Alikhan N.F."/>
            <person name="Baker D."/>
            <person name="Gharbi K."/>
            <person name="Hall N."/>
            <person name="Watson M."/>
            <person name="Adriaenssens E.M."/>
            <person name="Foster-Nyarko E."/>
            <person name="Jarju S."/>
            <person name="Secka A."/>
            <person name="Antonio M."/>
            <person name="Oren A."/>
            <person name="Chaudhuri R.R."/>
            <person name="La Ragione R."/>
            <person name="Hildebrand F."/>
            <person name="Pallen M.J."/>
        </authorList>
    </citation>
    <scope>NUCLEOTIDE SEQUENCE</scope>
    <source>
        <strain evidence="16">ChiBcec16_6824</strain>
    </source>
</reference>
<dbReference type="HAMAP" id="MF_00974">
    <property type="entry name" value="DNA_primase_DnaG"/>
    <property type="match status" value="1"/>
</dbReference>
<comment type="caution">
    <text evidence="16">The sequence shown here is derived from an EMBL/GenBank/DDBJ whole genome shotgun (WGS) entry which is preliminary data.</text>
</comment>
<dbReference type="InterPro" id="IPR006295">
    <property type="entry name" value="DNA_primase_DnaG"/>
</dbReference>
<dbReference type="GO" id="GO:0005737">
    <property type="term" value="C:cytoplasm"/>
    <property type="evidence" value="ECO:0007669"/>
    <property type="project" value="TreeGrafter"/>
</dbReference>
<evidence type="ECO:0000256" key="7">
    <source>
        <dbReference type="ARBA" id="ARBA00022771"/>
    </source>
</evidence>
<dbReference type="InterPro" id="IPR050219">
    <property type="entry name" value="DnaG_primase"/>
</dbReference>
<evidence type="ECO:0000256" key="1">
    <source>
        <dbReference type="ARBA" id="ARBA00022478"/>
    </source>
</evidence>
<dbReference type="PIRSF" id="PIRSF002811">
    <property type="entry name" value="DnaG"/>
    <property type="match status" value="1"/>
</dbReference>
<accession>A0A9D2BZL4</accession>
<keyword evidence="9" id="KW-0460">Magnesium</keyword>
<keyword evidence="1 12" id="KW-0240">DNA-directed RNA polymerase</keyword>
<dbReference type="InterPro" id="IPR019475">
    <property type="entry name" value="DNA_primase_DnaB-bd"/>
</dbReference>
<dbReference type="InterPro" id="IPR016136">
    <property type="entry name" value="DNA_helicase_N/primase_C"/>
</dbReference>
<sequence>MAIPEAFLDELVARSEISDVVSSYVHLTRKGNNLWGLCPFHNEKTPSFSVSTDKQIFHCFGCGKGGGVISFVMEIEHLPFVEAVRVLAQRAGMELPENGENEGYRRRKERLLALNKEAARFFHQLLLSPAGAAGTEYLFGKRRLSKGIVTRFGLGMSPDGWDGLLTAMAEKGYTKRELLDAGLAVDSKKGRIYDRFRNRVMFPIIDLRGEVIGFGGRVLDGSEPKYLNSPDTLIFNKSRNLFALNLARKSKQGRIILTEGYMDTISLHQAGFDCAVASLGTSLTQEHAHLLSRYTKEAVIAYDGDSAGVSAAQRAIPILEKTGLSVKVLQVRGAKDPDEFIQTYGREAFQKLISGSENHIEYRLRQIQSQYNLEDDAQKVEFLRACAALLATLPSPVEREVYGGRMAALAGVSPETMAQEVQREGKRRLRQAQKQQERRDLTPAVQLQPRSYGIRYENLRSARAEEGVLRLMLLEPELIREVPDLRAEQFSSPLLGKVYTLLRRRLEAGHSVQLSTLAGELEPQEMSHLAAILEQPESLANSRQALHDYIAILETEAAKRGDGEVDPLLAAREKFREKKSYGGSGHE</sequence>
<comment type="catalytic activity">
    <reaction evidence="12">
        <text>ssDNA + n NTP = ssDNA/pppN(pN)n-1 hybrid + (n-1) diphosphate.</text>
        <dbReference type="EC" id="2.7.7.101"/>
    </reaction>
</comment>
<evidence type="ECO:0000256" key="10">
    <source>
        <dbReference type="ARBA" id="ARBA00023125"/>
    </source>
</evidence>
<evidence type="ECO:0000256" key="5">
    <source>
        <dbReference type="ARBA" id="ARBA00022705"/>
    </source>
</evidence>
<dbReference type="GO" id="GO:0008270">
    <property type="term" value="F:zinc ion binding"/>
    <property type="evidence" value="ECO:0007669"/>
    <property type="project" value="UniProtKB-UniRule"/>
</dbReference>
<dbReference type="GO" id="GO:0003678">
    <property type="term" value="F:DNA helicase activity"/>
    <property type="evidence" value="ECO:0007669"/>
    <property type="project" value="InterPro"/>
</dbReference>
<gene>
    <name evidence="12 16" type="primary">dnaG</name>
    <name evidence="16" type="ORF">H9841_08700</name>
</gene>
<dbReference type="GO" id="GO:0003899">
    <property type="term" value="F:DNA-directed RNA polymerase activity"/>
    <property type="evidence" value="ECO:0007669"/>
    <property type="project" value="UniProtKB-UniRule"/>
</dbReference>
<evidence type="ECO:0000256" key="14">
    <source>
        <dbReference type="PIRSR" id="PIRSR002811-1"/>
    </source>
</evidence>
<evidence type="ECO:0000256" key="4">
    <source>
        <dbReference type="ARBA" id="ARBA00022695"/>
    </source>
</evidence>
<keyword evidence="3 12" id="KW-0808">Transferase</keyword>